<feature type="transmembrane region" description="Helical" evidence="1">
    <location>
        <begin position="194"/>
        <end position="212"/>
    </location>
</feature>
<feature type="transmembrane region" description="Helical" evidence="1">
    <location>
        <begin position="161"/>
        <end position="182"/>
    </location>
</feature>
<proteinExistence type="predicted"/>
<feature type="transmembrane region" description="Helical" evidence="1">
    <location>
        <begin position="79"/>
        <end position="100"/>
    </location>
</feature>
<dbReference type="Proteomes" id="UP000177693">
    <property type="component" value="Unassembled WGS sequence"/>
</dbReference>
<dbReference type="EMBL" id="MFVL01000013">
    <property type="protein sequence ID" value="OGJ01698.1"/>
    <property type="molecule type" value="Genomic_DNA"/>
</dbReference>
<feature type="transmembrane region" description="Helical" evidence="1">
    <location>
        <begin position="40"/>
        <end position="59"/>
    </location>
</feature>
<keyword evidence="1" id="KW-1133">Transmembrane helix</keyword>
<evidence type="ECO:0000259" key="2">
    <source>
        <dbReference type="Pfam" id="PF11141"/>
    </source>
</evidence>
<evidence type="ECO:0000256" key="1">
    <source>
        <dbReference type="SAM" id="Phobius"/>
    </source>
</evidence>
<sequence length="365" mass="42424">MFLLNHIRNFYDRFEHHISSFFLFAGFLFDTLTLKRVDALFENLSILGYLLIIGVFITLTHLKETEAGGERNPGTAHFWYVNILQFAFGGVFSAYLVLYFRSADFFVAWPFILLLVAIFIANEFLKKHYVRLSFQISLFFLSIYWFAIFLVPVVMHRIGTWVFLFSGLVSLLVIALFNKILFNFIKDKFAQSKKLILLLISGIFILVNFLYFTNLIPPIPLSLKDAGIYHSIEKNSNANERNYEVSYEDRDWKEYFILYPDFQATPGSAVYAFSAIFSPKNLNINILHEWQHWDLVEGEWTTERLIKLPVIGGRDGGFRTFSARTNLASGKWRVNVKTEQGQIIGRLRFNIVPAEVEPELKTKIK</sequence>
<feature type="transmembrane region" description="Helical" evidence="1">
    <location>
        <begin position="132"/>
        <end position="155"/>
    </location>
</feature>
<dbReference type="AlphaFoldDB" id="A0A1F6Y5R4"/>
<protein>
    <recommendedName>
        <fullName evidence="2">DUF2914 domain-containing protein</fullName>
    </recommendedName>
</protein>
<organism evidence="3 4">
    <name type="scientific">Candidatus Nomurabacteria bacterium RIFCSPLOWO2_02_FULL_40_67</name>
    <dbReference type="NCBI Taxonomy" id="1801787"/>
    <lineage>
        <taxon>Bacteria</taxon>
        <taxon>Candidatus Nomuraibacteriota</taxon>
    </lineage>
</organism>
<evidence type="ECO:0000313" key="4">
    <source>
        <dbReference type="Proteomes" id="UP000177693"/>
    </source>
</evidence>
<keyword evidence="1" id="KW-0812">Transmembrane</keyword>
<comment type="caution">
    <text evidence="3">The sequence shown here is derived from an EMBL/GenBank/DDBJ whole genome shotgun (WGS) entry which is preliminary data.</text>
</comment>
<name>A0A1F6Y5R4_9BACT</name>
<dbReference type="Pfam" id="PF11141">
    <property type="entry name" value="DUF2914"/>
    <property type="match status" value="1"/>
</dbReference>
<feature type="transmembrane region" description="Helical" evidence="1">
    <location>
        <begin position="16"/>
        <end position="34"/>
    </location>
</feature>
<feature type="domain" description="DUF2914" evidence="2">
    <location>
        <begin position="285"/>
        <end position="351"/>
    </location>
</feature>
<keyword evidence="1" id="KW-0472">Membrane</keyword>
<accession>A0A1F6Y5R4</accession>
<reference evidence="3 4" key="1">
    <citation type="journal article" date="2016" name="Nat. Commun.">
        <title>Thousands of microbial genomes shed light on interconnected biogeochemical processes in an aquifer system.</title>
        <authorList>
            <person name="Anantharaman K."/>
            <person name="Brown C.T."/>
            <person name="Hug L.A."/>
            <person name="Sharon I."/>
            <person name="Castelle C.J."/>
            <person name="Probst A.J."/>
            <person name="Thomas B.C."/>
            <person name="Singh A."/>
            <person name="Wilkins M.J."/>
            <person name="Karaoz U."/>
            <person name="Brodie E.L."/>
            <person name="Williams K.H."/>
            <person name="Hubbard S.S."/>
            <person name="Banfield J.F."/>
        </authorList>
    </citation>
    <scope>NUCLEOTIDE SEQUENCE [LARGE SCALE GENOMIC DNA]</scope>
</reference>
<evidence type="ECO:0000313" key="3">
    <source>
        <dbReference type="EMBL" id="OGJ01698.1"/>
    </source>
</evidence>
<feature type="transmembrane region" description="Helical" evidence="1">
    <location>
        <begin position="106"/>
        <end position="125"/>
    </location>
</feature>
<gene>
    <name evidence="3" type="ORF">A3I23_00290</name>
</gene>
<dbReference type="InterPro" id="IPR022606">
    <property type="entry name" value="DUF2914"/>
</dbReference>